<feature type="compositionally biased region" description="Pro residues" evidence="1">
    <location>
        <begin position="167"/>
        <end position="176"/>
    </location>
</feature>
<protein>
    <submittedName>
        <fullName evidence="2">Uncharacterized protein</fullName>
    </submittedName>
</protein>
<comment type="caution">
    <text evidence="2">The sequence shown here is derived from an EMBL/GenBank/DDBJ whole genome shotgun (WGS) entry which is preliminary data.</text>
</comment>
<dbReference type="RefSeq" id="WP_184794538.1">
    <property type="nucleotide sequence ID" value="NZ_JACHMY010000001.1"/>
</dbReference>
<evidence type="ECO:0000256" key="1">
    <source>
        <dbReference type="SAM" id="MobiDB-lite"/>
    </source>
</evidence>
<sequence>MRPLPPYEQATLDLDLPVLQAWAEDHPDLVAKIAADHAAFDSNVGHVLLVVEIHDHTAVRRVQAELVPLLRRPEHLRVRTPIPEPVDLEPLSDGVWALDGNGTHITTTWPDPTTGMLHVTLDRIDPAFTARIEALAPDRIHVLPDPQGPAAPLASRELPPYEQEMPVPLPAPGRPL</sequence>
<reference evidence="2 3" key="1">
    <citation type="submission" date="2020-08" db="EMBL/GenBank/DDBJ databases">
        <title>Sequencing the genomes of 1000 actinobacteria strains.</title>
        <authorList>
            <person name="Klenk H.-P."/>
        </authorList>
    </citation>
    <scope>NUCLEOTIDE SEQUENCE [LARGE SCALE GENOMIC DNA]</scope>
    <source>
        <strain evidence="2 3">DSM 28967</strain>
    </source>
</reference>
<gene>
    <name evidence="2" type="ORF">HDA39_001554</name>
</gene>
<feature type="region of interest" description="Disordered" evidence="1">
    <location>
        <begin position="143"/>
        <end position="176"/>
    </location>
</feature>
<evidence type="ECO:0000313" key="3">
    <source>
        <dbReference type="Proteomes" id="UP000549971"/>
    </source>
</evidence>
<dbReference type="Proteomes" id="UP000549971">
    <property type="component" value="Unassembled WGS sequence"/>
</dbReference>
<dbReference type="AlphaFoldDB" id="A0A7W9J465"/>
<accession>A0A7W9J465</accession>
<keyword evidence="3" id="KW-1185">Reference proteome</keyword>
<organism evidence="2 3">
    <name type="scientific">Kribbella italica</name>
    <dbReference type="NCBI Taxonomy" id="1540520"/>
    <lineage>
        <taxon>Bacteria</taxon>
        <taxon>Bacillati</taxon>
        <taxon>Actinomycetota</taxon>
        <taxon>Actinomycetes</taxon>
        <taxon>Propionibacteriales</taxon>
        <taxon>Kribbellaceae</taxon>
        <taxon>Kribbella</taxon>
    </lineage>
</organism>
<name>A0A7W9J465_9ACTN</name>
<dbReference type="EMBL" id="JACHMY010000001">
    <property type="protein sequence ID" value="MBB5834820.1"/>
    <property type="molecule type" value="Genomic_DNA"/>
</dbReference>
<proteinExistence type="predicted"/>
<evidence type="ECO:0000313" key="2">
    <source>
        <dbReference type="EMBL" id="MBB5834820.1"/>
    </source>
</evidence>